<sequence length="10" mass="1227">MLYTTVHSYI</sequence>
<gene>
    <name evidence="1" type="ORF">HID58_087579</name>
</gene>
<protein>
    <submittedName>
        <fullName evidence="1">Uncharacterized protein</fullName>
    </submittedName>
</protein>
<dbReference type="EMBL" id="JAGKQM010000019">
    <property type="protein sequence ID" value="KAH0859318.1"/>
    <property type="molecule type" value="Genomic_DNA"/>
</dbReference>
<name>A0ABQ7XW93_BRANA</name>
<keyword evidence="2" id="KW-1185">Reference proteome</keyword>
<organism evidence="1 2">
    <name type="scientific">Brassica napus</name>
    <name type="common">Rape</name>
    <dbReference type="NCBI Taxonomy" id="3708"/>
    <lineage>
        <taxon>Eukaryota</taxon>
        <taxon>Viridiplantae</taxon>
        <taxon>Streptophyta</taxon>
        <taxon>Embryophyta</taxon>
        <taxon>Tracheophyta</taxon>
        <taxon>Spermatophyta</taxon>
        <taxon>Magnoliopsida</taxon>
        <taxon>eudicotyledons</taxon>
        <taxon>Gunneridae</taxon>
        <taxon>Pentapetalae</taxon>
        <taxon>rosids</taxon>
        <taxon>malvids</taxon>
        <taxon>Brassicales</taxon>
        <taxon>Brassicaceae</taxon>
        <taxon>Brassiceae</taxon>
        <taxon>Brassica</taxon>
    </lineage>
</organism>
<evidence type="ECO:0000313" key="2">
    <source>
        <dbReference type="Proteomes" id="UP000824890"/>
    </source>
</evidence>
<comment type="caution">
    <text evidence="1">The sequence shown here is derived from an EMBL/GenBank/DDBJ whole genome shotgun (WGS) entry which is preliminary data.</text>
</comment>
<reference evidence="1 2" key="1">
    <citation type="submission" date="2021-05" db="EMBL/GenBank/DDBJ databases">
        <title>Genome Assembly of Synthetic Allotetraploid Brassica napus Reveals Homoeologous Exchanges between Subgenomes.</title>
        <authorList>
            <person name="Davis J.T."/>
        </authorList>
    </citation>
    <scope>NUCLEOTIDE SEQUENCE [LARGE SCALE GENOMIC DNA]</scope>
    <source>
        <strain evidence="2">cv. Da-Ae</strain>
        <tissue evidence="1">Seedling</tissue>
    </source>
</reference>
<dbReference type="Proteomes" id="UP000824890">
    <property type="component" value="Unassembled WGS sequence"/>
</dbReference>
<proteinExistence type="predicted"/>
<evidence type="ECO:0000313" key="1">
    <source>
        <dbReference type="EMBL" id="KAH0859318.1"/>
    </source>
</evidence>
<accession>A0ABQ7XW93</accession>